<comment type="caution">
    <text evidence="2">The sequence shown here is derived from an EMBL/GenBank/DDBJ whole genome shotgun (WGS) entry which is preliminary data.</text>
</comment>
<gene>
    <name evidence="2" type="ORF">SNE40_020146</name>
</gene>
<evidence type="ECO:0000313" key="2">
    <source>
        <dbReference type="EMBL" id="KAK6169015.1"/>
    </source>
</evidence>
<evidence type="ECO:0000313" key="3">
    <source>
        <dbReference type="Proteomes" id="UP001347796"/>
    </source>
</evidence>
<feature type="domain" description="Fibrinogen C-terminal" evidence="1">
    <location>
        <begin position="154"/>
        <end position="349"/>
    </location>
</feature>
<dbReference type="GO" id="GO:0005615">
    <property type="term" value="C:extracellular space"/>
    <property type="evidence" value="ECO:0007669"/>
    <property type="project" value="TreeGrafter"/>
</dbReference>
<protein>
    <recommendedName>
        <fullName evidence="1">Fibrinogen C-terminal domain-containing protein</fullName>
    </recommendedName>
</protein>
<dbReference type="InterPro" id="IPR014716">
    <property type="entry name" value="Fibrinogen_a/b/g_C_1"/>
</dbReference>
<dbReference type="InterPro" id="IPR002181">
    <property type="entry name" value="Fibrinogen_a/b/g_C_dom"/>
</dbReference>
<dbReference type="PROSITE" id="PS51406">
    <property type="entry name" value="FIBRINOGEN_C_2"/>
    <property type="match status" value="1"/>
</dbReference>
<dbReference type="EMBL" id="JAZGQO010000015">
    <property type="protein sequence ID" value="KAK6169015.1"/>
    <property type="molecule type" value="Genomic_DNA"/>
</dbReference>
<dbReference type="InterPro" id="IPR036056">
    <property type="entry name" value="Fibrinogen-like_C"/>
</dbReference>
<accession>A0AAN8GAB7</accession>
<organism evidence="2 3">
    <name type="scientific">Patella caerulea</name>
    <name type="common">Rayed Mediterranean limpet</name>
    <dbReference type="NCBI Taxonomy" id="87958"/>
    <lineage>
        <taxon>Eukaryota</taxon>
        <taxon>Metazoa</taxon>
        <taxon>Spiralia</taxon>
        <taxon>Lophotrochozoa</taxon>
        <taxon>Mollusca</taxon>
        <taxon>Gastropoda</taxon>
        <taxon>Patellogastropoda</taxon>
        <taxon>Patelloidea</taxon>
        <taxon>Patellidae</taxon>
        <taxon>Patella</taxon>
    </lineage>
</organism>
<dbReference type="Pfam" id="PF00147">
    <property type="entry name" value="Fibrinogen_C"/>
    <property type="match status" value="1"/>
</dbReference>
<keyword evidence="3" id="KW-1185">Reference proteome</keyword>
<dbReference type="InterPro" id="IPR050373">
    <property type="entry name" value="Fibrinogen_C-term_domain"/>
</dbReference>
<dbReference type="PANTHER" id="PTHR19143:SF185">
    <property type="entry name" value="ANGIOPOIETIN-RELATED PROTEIN 5"/>
    <property type="match status" value="1"/>
</dbReference>
<dbReference type="SUPFAM" id="SSF56496">
    <property type="entry name" value="Fibrinogen C-terminal domain-like"/>
    <property type="match status" value="1"/>
</dbReference>
<dbReference type="PANTHER" id="PTHR19143">
    <property type="entry name" value="FIBRINOGEN/TENASCIN/ANGIOPOEITIN"/>
    <property type="match status" value="1"/>
</dbReference>
<proteinExistence type="predicted"/>
<dbReference type="Proteomes" id="UP001347796">
    <property type="component" value="Unassembled WGS sequence"/>
</dbReference>
<name>A0AAN8GAB7_PATCE</name>
<dbReference type="Gene3D" id="3.90.215.10">
    <property type="entry name" value="Gamma Fibrinogen, chain A, domain 1"/>
    <property type="match status" value="1"/>
</dbReference>
<evidence type="ECO:0000259" key="1">
    <source>
        <dbReference type="PROSITE" id="PS51406"/>
    </source>
</evidence>
<reference evidence="2 3" key="1">
    <citation type="submission" date="2024-01" db="EMBL/GenBank/DDBJ databases">
        <title>The genome of the rayed Mediterranean limpet Patella caerulea (Linnaeus, 1758).</title>
        <authorList>
            <person name="Anh-Thu Weber A."/>
            <person name="Halstead-Nussloch G."/>
        </authorList>
    </citation>
    <scope>NUCLEOTIDE SEQUENCE [LARGE SCALE GENOMIC DNA]</scope>
    <source>
        <strain evidence="2">AATW-2023a</strain>
        <tissue evidence="2">Whole specimen</tissue>
    </source>
</reference>
<dbReference type="AlphaFoldDB" id="A0AAN8GAB7"/>
<dbReference type="SMART" id="SM00186">
    <property type="entry name" value="FBG"/>
    <property type="match status" value="1"/>
</dbReference>
<sequence>MFIIRSSLESIDCSTILFLDNKPSERLCLIMARWEVLLQTLSFLTYFWVVSATLHSQYIKTRVFREGSDCLTDVFNAIITKDRSHSLVDCSTLCSSAEKCRRFMFDKETKMCSMFESGENCITDEEVDNIICYRQNYVCDELTCTRCPIGYYGDQCQHIIQDCSEGRTKSLYPEKKLMSFIQPSLDGPIIEVKCTFKYGGFTYIHYRKYSCLALDFNKTMDEYANGFGHPHGNYWLGLEHIYNIFQNHLSFSLQFVISFDVPQLSPAQGYYYRFNITDRSDYYRITLRSYSGHHTKPSGDSLTSGAYNIDGRPFSTYDDDFSNHDCPDRFKGGWWYLDDPVCCRANLNGNRTDTSFESSWQGQDNLGNRTSFYDVTLRVVRNTV</sequence>